<gene>
    <name evidence="2" type="ORF">L6E24_08620</name>
</gene>
<dbReference type="RefSeq" id="WP_257741589.1">
    <property type="nucleotide sequence ID" value="NZ_CP096115.1"/>
</dbReference>
<dbReference type="AlphaFoldDB" id="A0A9E7TGN1"/>
<keyword evidence="1" id="KW-1133">Transmembrane helix</keyword>
<name>A0A9E7TGN1_9EURY</name>
<feature type="transmembrane region" description="Helical" evidence="1">
    <location>
        <begin position="436"/>
        <end position="459"/>
    </location>
</feature>
<dbReference type="GeneID" id="74307760"/>
<evidence type="ECO:0000313" key="2">
    <source>
        <dbReference type="EMBL" id="UUX91437.1"/>
    </source>
</evidence>
<evidence type="ECO:0000256" key="1">
    <source>
        <dbReference type="SAM" id="Phobius"/>
    </source>
</evidence>
<reference evidence="2" key="1">
    <citation type="submission" date="2022-04" db="EMBL/GenBank/DDBJ databases">
        <title>Complete genome of Methanoplanus endosymbiosus DSM 3599.</title>
        <authorList>
            <person name="Chen S.-C."/>
            <person name="You Y.-T."/>
            <person name="Zhou Y.-Z."/>
            <person name="Lai M.-C."/>
        </authorList>
    </citation>
    <scope>NUCLEOTIDE SEQUENCE</scope>
    <source>
        <strain evidence="2">DSM 3599</strain>
    </source>
</reference>
<feature type="transmembrane region" description="Helical" evidence="1">
    <location>
        <begin position="312"/>
        <end position="329"/>
    </location>
</feature>
<protein>
    <recommendedName>
        <fullName evidence="4">SMODS and SLOG-associating 2TM effector domain-containing protein</fullName>
    </recommendedName>
</protein>
<evidence type="ECO:0000313" key="3">
    <source>
        <dbReference type="Proteomes" id="UP001060368"/>
    </source>
</evidence>
<dbReference type="Proteomes" id="UP001060368">
    <property type="component" value="Chromosome"/>
</dbReference>
<dbReference type="KEGG" id="mend:L6E24_08620"/>
<keyword evidence="1" id="KW-0472">Membrane</keyword>
<feature type="transmembrane region" description="Helical" evidence="1">
    <location>
        <begin position="471"/>
        <end position="492"/>
    </location>
</feature>
<feature type="transmembrane region" description="Helical" evidence="1">
    <location>
        <begin position="278"/>
        <end position="300"/>
    </location>
</feature>
<evidence type="ECO:0008006" key="4">
    <source>
        <dbReference type="Google" id="ProtNLM"/>
    </source>
</evidence>
<accession>A0A9E7TGN1</accession>
<dbReference type="EMBL" id="CP096115">
    <property type="protein sequence ID" value="UUX91437.1"/>
    <property type="molecule type" value="Genomic_DNA"/>
</dbReference>
<sequence>MSKKEILNQILFPLRSGNFNEDSNDDGTEEPDISLPEALPITVNFGLLVNCDEFNVDAVSGSVIETLKRVDKVLSETPHIFKFLLPGCHGKKEEMLRMVFEKLICTEDLRLETQFFIHSESHADINEFFIPGISCSIQEISGERRALGYDPISTTIVENGTLMIIIGDSDTDDPDIKPGSIYLLAKRYGRTVVSVSPADGKISDYPHDDRIFESYSCLNEYNKEKISIHAFKQRRKTSIEKLRSEYLKAGIDEDMIKPSYDYLLPHYLKARILGRQYWFKYALVGVMIYLLSAFAVFTITMQTLFFPDNPEFVWVEVAEIALIILLMVCSRTGNYHIKWIDYNFLAERIRSAFFLRFVCTVCEKPEDLPSMSPVRVPNDWMVMTFEAIISSGKMSYCNREVPFDPVKKFFISAWIQNRIEFYEHEAGMAGLRYHTFAICGEIIFAVTMVLAIAHALGIGHWERFMGAEVPLIMAFLTITLPAFGAALSAIRVQREYHRNSERYSHLLRHLTAIKTEMIHITNMSDLCVLLREMNEMTFREINDWKIVFRYHNIEAV</sequence>
<keyword evidence="1" id="KW-0812">Transmembrane</keyword>
<proteinExistence type="predicted"/>
<keyword evidence="3" id="KW-1185">Reference proteome</keyword>
<organism evidence="2 3">
    <name type="scientific">Methanoplanus endosymbiosus</name>
    <dbReference type="NCBI Taxonomy" id="33865"/>
    <lineage>
        <taxon>Archaea</taxon>
        <taxon>Methanobacteriati</taxon>
        <taxon>Methanobacteriota</taxon>
        <taxon>Stenosarchaea group</taxon>
        <taxon>Methanomicrobia</taxon>
        <taxon>Methanomicrobiales</taxon>
        <taxon>Methanomicrobiaceae</taxon>
        <taxon>Methanoplanus</taxon>
    </lineage>
</organism>